<name>A0A6B0TVA4_IXORI</name>
<reference evidence="1" key="1">
    <citation type="submission" date="2019-12" db="EMBL/GenBank/DDBJ databases">
        <title>An insight into the sialome of adult female Ixodes ricinus ticks feeding for 6 days.</title>
        <authorList>
            <person name="Perner J."/>
            <person name="Ribeiro J.M.C."/>
        </authorList>
    </citation>
    <scope>NUCLEOTIDE SEQUENCE</scope>
    <source>
        <strain evidence="1">Semi-engorged</strain>
        <tissue evidence="1">Salivary glands</tissue>
    </source>
</reference>
<dbReference type="EMBL" id="GIFC01001869">
    <property type="protein sequence ID" value="MXU83952.1"/>
    <property type="molecule type" value="Transcribed_RNA"/>
</dbReference>
<proteinExistence type="predicted"/>
<dbReference type="AlphaFoldDB" id="A0A6B0TVA4"/>
<organism evidence="1">
    <name type="scientific">Ixodes ricinus</name>
    <name type="common">Common tick</name>
    <name type="synonym">Acarus ricinus</name>
    <dbReference type="NCBI Taxonomy" id="34613"/>
    <lineage>
        <taxon>Eukaryota</taxon>
        <taxon>Metazoa</taxon>
        <taxon>Ecdysozoa</taxon>
        <taxon>Arthropoda</taxon>
        <taxon>Chelicerata</taxon>
        <taxon>Arachnida</taxon>
        <taxon>Acari</taxon>
        <taxon>Parasitiformes</taxon>
        <taxon>Ixodida</taxon>
        <taxon>Ixodoidea</taxon>
        <taxon>Ixodidae</taxon>
        <taxon>Ixodinae</taxon>
        <taxon>Ixodes</taxon>
    </lineage>
</organism>
<protein>
    <submittedName>
        <fullName evidence="1">Putative secreted protein</fullName>
    </submittedName>
</protein>
<sequence length="78" mass="8306">MAGFGTGTGMFMPPAWAMVPPDMVCNWNMGLGARGTLAIAAKSQCIILDLVCCCLRCVSTTCLTAPYRVSWSLAIMPM</sequence>
<accession>A0A6B0TVA4</accession>
<evidence type="ECO:0000313" key="1">
    <source>
        <dbReference type="EMBL" id="MXU83952.1"/>
    </source>
</evidence>